<dbReference type="Gene3D" id="3.40.50.720">
    <property type="entry name" value="NAD(P)-binding Rossmann-like Domain"/>
    <property type="match status" value="1"/>
</dbReference>
<evidence type="ECO:0000256" key="8">
    <source>
        <dbReference type="ARBA" id="ARBA00023136"/>
    </source>
</evidence>
<feature type="transmembrane region" description="Helical" evidence="10">
    <location>
        <begin position="490"/>
        <end position="511"/>
    </location>
</feature>
<feature type="domain" description="Thioester reductase (TE)" evidence="12">
    <location>
        <begin position="41"/>
        <end position="312"/>
    </location>
</feature>
<keyword evidence="3 10" id="KW-0444">Lipid biosynthesis</keyword>
<dbReference type="InterPro" id="IPR033640">
    <property type="entry name" value="FAR_C"/>
</dbReference>
<evidence type="ECO:0000256" key="2">
    <source>
        <dbReference type="ARBA" id="ARBA00005928"/>
    </source>
</evidence>
<dbReference type="Pfam" id="PF07993">
    <property type="entry name" value="NAD_binding_4"/>
    <property type="match status" value="1"/>
</dbReference>
<dbReference type="EMBL" id="OV725079">
    <property type="protein sequence ID" value="CAH1396772.1"/>
    <property type="molecule type" value="Genomic_DNA"/>
</dbReference>
<dbReference type="CDD" id="cd09071">
    <property type="entry name" value="FAR_C"/>
    <property type="match status" value="1"/>
</dbReference>
<evidence type="ECO:0000256" key="7">
    <source>
        <dbReference type="ARBA" id="ARBA00023098"/>
    </source>
</evidence>
<evidence type="ECO:0000256" key="5">
    <source>
        <dbReference type="ARBA" id="ARBA00022857"/>
    </source>
</evidence>
<gene>
    <name evidence="13" type="ORF">NEZAVI_LOCUS6767</name>
</gene>
<dbReference type="GO" id="GO:0035336">
    <property type="term" value="P:long-chain fatty-acyl-CoA metabolic process"/>
    <property type="evidence" value="ECO:0007669"/>
    <property type="project" value="TreeGrafter"/>
</dbReference>
<dbReference type="InterPro" id="IPR026055">
    <property type="entry name" value="FAR"/>
</dbReference>
<dbReference type="EC" id="1.2.1.84" evidence="10"/>
<dbReference type="FunFam" id="3.40.50.720:FF:000143">
    <property type="entry name" value="Fatty acyl-CoA reductase"/>
    <property type="match status" value="1"/>
</dbReference>
<dbReference type="CDD" id="cd05236">
    <property type="entry name" value="FAR-N_SDR_e"/>
    <property type="match status" value="1"/>
</dbReference>
<feature type="domain" description="Fatty acyl-CoA reductase C-terminal" evidence="11">
    <location>
        <begin position="384"/>
        <end position="476"/>
    </location>
</feature>
<dbReference type="GO" id="GO:0005777">
    <property type="term" value="C:peroxisome"/>
    <property type="evidence" value="ECO:0007669"/>
    <property type="project" value="TreeGrafter"/>
</dbReference>
<evidence type="ECO:0000256" key="10">
    <source>
        <dbReference type="RuleBase" id="RU363097"/>
    </source>
</evidence>
<comment type="catalytic activity">
    <reaction evidence="9 10">
        <text>a long-chain fatty acyl-CoA + 2 NADPH + 2 H(+) = a long-chain primary fatty alcohol + 2 NADP(+) + CoA</text>
        <dbReference type="Rhea" id="RHEA:52716"/>
        <dbReference type="ChEBI" id="CHEBI:15378"/>
        <dbReference type="ChEBI" id="CHEBI:57287"/>
        <dbReference type="ChEBI" id="CHEBI:57783"/>
        <dbReference type="ChEBI" id="CHEBI:58349"/>
        <dbReference type="ChEBI" id="CHEBI:77396"/>
        <dbReference type="ChEBI" id="CHEBI:83139"/>
        <dbReference type="EC" id="1.2.1.84"/>
    </reaction>
</comment>
<comment type="function">
    <text evidence="10">Catalyzes the reduction of fatty acyl-CoA to fatty alcohols.</text>
</comment>
<dbReference type="OrthoDB" id="429813at2759"/>
<dbReference type="SUPFAM" id="SSF51735">
    <property type="entry name" value="NAD(P)-binding Rossmann-fold domains"/>
    <property type="match status" value="1"/>
</dbReference>
<dbReference type="GO" id="GO:0080019">
    <property type="term" value="F:alcohol-forming very long-chain fatty acyl-CoA reductase activity"/>
    <property type="evidence" value="ECO:0007669"/>
    <property type="project" value="InterPro"/>
</dbReference>
<dbReference type="GO" id="GO:0016020">
    <property type="term" value="C:membrane"/>
    <property type="evidence" value="ECO:0007669"/>
    <property type="project" value="UniProtKB-SubCell"/>
</dbReference>
<evidence type="ECO:0000256" key="3">
    <source>
        <dbReference type="ARBA" id="ARBA00022516"/>
    </source>
</evidence>
<organism evidence="13 14">
    <name type="scientific">Nezara viridula</name>
    <name type="common">Southern green stink bug</name>
    <name type="synonym">Cimex viridulus</name>
    <dbReference type="NCBI Taxonomy" id="85310"/>
    <lineage>
        <taxon>Eukaryota</taxon>
        <taxon>Metazoa</taxon>
        <taxon>Ecdysozoa</taxon>
        <taxon>Arthropoda</taxon>
        <taxon>Hexapoda</taxon>
        <taxon>Insecta</taxon>
        <taxon>Pterygota</taxon>
        <taxon>Neoptera</taxon>
        <taxon>Paraneoptera</taxon>
        <taxon>Hemiptera</taxon>
        <taxon>Heteroptera</taxon>
        <taxon>Panheteroptera</taxon>
        <taxon>Pentatomomorpha</taxon>
        <taxon>Pentatomoidea</taxon>
        <taxon>Pentatomidae</taxon>
        <taxon>Pentatominae</taxon>
        <taxon>Nezara</taxon>
    </lineage>
</organism>
<sequence>MPTSDDVIPTFNYKMPEVPEHLKNLPDRVGTTLSGKTIFMTGSSGFLGKVLLEKIMRKTPDFKHIYLLMRPRKGKEGRQRLDEMFNLALFDKLKEMHGADILKRVSTVNGDVLSTDLGLSREDREILQNEVNVVFHSAATIRFDEPLRKAVLLNTRGTKYMMELSEGMKNLELHVHISTAYCHLDQKVLEEKPYPSATDPYKIIKSCELMDEELVESVNDKILKDFPNSYAFTKNLSESIVSDFVKKGVPAIILRPSIVIPTWQEPIPGWMDNINGPTGLLIGAGKGVIRTMYCNNDGYADYLPVDICVNGIMLASWKYLKLGFKENYVYNLTTNSEWQITWQQIIDVGKDIVTNDIPLSGAVWYPGGSMKRNRIIHNICVILFHMIPAYFLDTIIYLSGNKPVLLRVHDRINKGFKVFEYYANNQWDFKNDQIRSLRSTLNERERIEYKIDGDNMDIKLYFSDCILSAREYILKDNPNTIPAARRHMKMLYWVDLLTRITFFSFIIFFFFSSTDTYKSLISLINSYYLRVFPGSEPFSQPVKE</sequence>
<keyword evidence="5 10" id="KW-0521">NADP</keyword>
<dbReference type="GO" id="GO:0102965">
    <property type="term" value="F:alcohol-forming long-chain fatty acyl-CoA reductase activity"/>
    <property type="evidence" value="ECO:0007669"/>
    <property type="project" value="UniProtKB-EC"/>
</dbReference>
<keyword evidence="6 10" id="KW-1133">Transmembrane helix</keyword>
<evidence type="ECO:0000259" key="11">
    <source>
        <dbReference type="Pfam" id="PF03015"/>
    </source>
</evidence>
<name>A0A9P0H7C3_NEZVI</name>
<reference evidence="13" key="1">
    <citation type="submission" date="2022-01" db="EMBL/GenBank/DDBJ databases">
        <authorList>
            <person name="King R."/>
        </authorList>
    </citation>
    <scope>NUCLEOTIDE SEQUENCE</scope>
</reference>
<evidence type="ECO:0000256" key="4">
    <source>
        <dbReference type="ARBA" id="ARBA00022692"/>
    </source>
</evidence>
<accession>A0A9P0H7C3</accession>
<keyword evidence="14" id="KW-1185">Reference proteome</keyword>
<dbReference type="PANTHER" id="PTHR11011:SF61">
    <property type="entry name" value="FATTY ACYL-COA REDUCTASE"/>
    <property type="match status" value="1"/>
</dbReference>
<evidence type="ECO:0000256" key="6">
    <source>
        <dbReference type="ARBA" id="ARBA00022989"/>
    </source>
</evidence>
<protein>
    <recommendedName>
        <fullName evidence="10">Fatty acyl-CoA reductase</fullName>
        <ecNumber evidence="10">1.2.1.84</ecNumber>
    </recommendedName>
</protein>
<proteinExistence type="inferred from homology"/>
<dbReference type="Proteomes" id="UP001152798">
    <property type="component" value="Chromosome 3"/>
</dbReference>
<comment type="similarity">
    <text evidence="2 10">Belongs to the fatty acyl-CoA reductase family.</text>
</comment>
<evidence type="ECO:0000313" key="14">
    <source>
        <dbReference type="Proteomes" id="UP001152798"/>
    </source>
</evidence>
<keyword evidence="7 10" id="KW-0443">Lipid metabolism</keyword>
<evidence type="ECO:0000256" key="9">
    <source>
        <dbReference type="ARBA" id="ARBA00052530"/>
    </source>
</evidence>
<comment type="subcellular location">
    <subcellularLocation>
        <location evidence="1">Membrane</location>
        <topology evidence="1">Multi-pass membrane protein</topology>
    </subcellularLocation>
</comment>
<evidence type="ECO:0000256" key="1">
    <source>
        <dbReference type="ARBA" id="ARBA00004141"/>
    </source>
</evidence>
<keyword evidence="10" id="KW-0560">Oxidoreductase</keyword>
<keyword evidence="4 10" id="KW-0812">Transmembrane</keyword>
<evidence type="ECO:0000259" key="12">
    <source>
        <dbReference type="Pfam" id="PF07993"/>
    </source>
</evidence>
<evidence type="ECO:0000313" key="13">
    <source>
        <dbReference type="EMBL" id="CAH1396772.1"/>
    </source>
</evidence>
<dbReference type="Pfam" id="PF03015">
    <property type="entry name" value="Sterile"/>
    <property type="match status" value="1"/>
</dbReference>
<dbReference type="InterPro" id="IPR013120">
    <property type="entry name" value="FAR_NAD-bd"/>
</dbReference>
<dbReference type="AlphaFoldDB" id="A0A9P0H7C3"/>
<dbReference type="InterPro" id="IPR036291">
    <property type="entry name" value="NAD(P)-bd_dom_sf"/>
</dbReference>
<feature type="transmembrane region" description="Helical" evidence="10">
    <location>
        <begin position="375"/>
        <end position="398"/>
    </location>
</feature>
<dbReference type="PANTHER" id="PTHR11011">
    <property type="entry name" value="MALE STERILITY PROTEIN 2-RELATED"/>
    <property type="match status" value="1"/>
</dbReference>
<keyword evidence="8 10" id="KW-0472">Membrane</keyword>